<dbReference type="PROSITE" id="PS00571">
    <property type="entry name" value="AMIDASES"/>
    <property type="match status" value="1"/>
</dbReference>
<dbReference type="InterPro" id="IPR036928">
    <property type="entry name" value="AS_sf"/>
</dbReference>
<dbReference type="PATRIC" id="fig|582680.7.peg.642"/>
<evidence type="ECO:0000259" key="2">
    <source>
        <dbReference type="Pfam" id="PF01425"/>
    </source>
</evidence>
<dbReference type="Gene3D" id="3.90.1300.10">
    <property type="entry name" value="Amidase signature (AS) domain"/>
    <property type="match status" value="1"/>
</dbReference>
<name>A0A0F0L378_9MICO</name>
<protein>
    <submittedName>
        <fullName evidence="3">Acylamidase</fullName>
        <ecNumber evidence="3">3.5.1.13</ecNumber>
    </submittedName>
</protein>
<dbReference type="OrthoDB" id="182039at2"/>
<organism evidence="3 4">
    <name type="scientific">Microbacterium azadirachtae</name>
    <dbReference type="NCBI Taxonomy" id="582680"/>
    <lineage>
        <taxon>Bacteria</taxon>
        <taxon>Bacillati</taxon>
        <taxon>Actinomycetota</taxon>
        <taxon>Actinomycetes</taxon>
        <taxon>Micrococcales</taxon>
        <taxon>Microbacteriaceae</taxon>
        <taxon>Microbacterium</taxon>
    </lineage>
</organism>
<evidence type="ECO:0000313" key="3">
    <source>
        <dbReference type="EMBL" id="KJL27154.1"/>
    </source>
</evidence>
<dbReference type="SUPFAM" id="SSF75304">
    <property type="entry name" value="Amidase signature (AS) enzymes"/>
    <property type="match status" value="1"/>
</dbReference>
<dbReference type="EC" id="3.5.1.13" evidence="3"/>
<accession>A0A0F0L378</accession>
<dbReference type="Pfam" id="PF01425">
    <property type="entry name" value="Amidase"/>
    <property type="match status" value="1"/>
</dbReference>
<evidence type="ECO:0000313" key="4">
    <source>
        <dbReference type="Proteomes" id="UP000033448"/>
    </source>
</evidence>
<dbReference type="GO" id="GO:0047680">
    <property type="term" value="F:aryl-acylamidase activity"/>
    <property type="evidence" value="ECO:0007669"/>
    <property type="project" value="UniProtKB-EC"/>
</dbReference>
<dbReference type="InterPro" id="IPR020556">
    <property type="entry name" value="Amidase_CS"/>
</dbReference>
<gene>
    <name evidence="3" type="primary">aam_2</name>
    <name evidence="3" type="ORF">RL72_00622</name>
</gene>
<dbReference type="EMBL" id="JYIT01000057">
    <property type="protein sequence ID" value="KJL27154.1"/>
    <property type="molecule type" value="Genomic_DNA"/>
</dbReference>
<reference evidence="3 4" key="1">
    <citation type="submission" date="2015-02" db="EMBL/GenBank/DDBJ databases">
        <title>Draft genome sequences of ten Microbacterium spp. with emphasis on heavy metal contaminated environments.</title>
        <authorList>
            <person name="Corretto E."/>
        </authorList>
    </citation>
    <scope>NUCLEOTIDE SEQUENCE [LARGE SCALE GENOMIC DNA]</scope>
    <source>
        <strain evidence="3 4">DSM 23848</strain>
    </source>
</reference>
<keyword evidence="3" id="KW-0378">Hydrolase</keyword>
<proteinExistence type="inferred from homology"/>
<keyword evidence="4" id="KW-1185">Reference proteome</keyword>
<feature type="domain" description="Amidase" evidence="2">
    <location>
        <begin position="29"/>
        <end position="462"/>
    </location>
</feature>
<evidence type="ECO:0000256" key="1">
    <source>
        <dbReference type="ARBA" id="ARBA00009199"/>
    </source>
</evidence>
<dbReference type="AlphaFoldDB" id="A0A0F0L378"/>
<comment type="similarity">
    <text evidence="1">Belongs to the amidase family.</text>
</comment>
<dbReference type="InterPro" id="IPR000120">
    <property type="entry name" value="Amidase"/>
</dbReference>
<sequence>MSAMHDEVAYLSATEIAAAYRDRTLSPVEVIDAVLDRIDAVNPVVNAYLTVTAASAREGALAAERAFAAADPGALPPLFGVPVSVKDLEETAGVRTTYGSVSFRDHVPDTDAPIWARLKGVGAILIGKTATPEFGNGVTTESELSGITRNPWDLDRSAGGSSGGAASALAAGLGPIATGSDGGGSIRVPASYCGVVGLKPSAGRIPFNDQRQAWEAVTTTGPMARTVSDVAMVLSATHGPDPWDPYALLESGIDFTEGLDRASLSGLRIAYSPDLGRGPIATETARVVRNLIDRIDRDNGGTVKEVDIQLPDPVDYFWSYWSPIIALEIVDDLLDGRIDDAARAKYEVIPRAERASSLDYAKTFLTARTQIHHAFARIFLDHDVLMWPTTSAPAYLHPGVHGYPTEIDGRPVADPLIENQILTEAIAHAGYPAISIPAGFTADGLPVGLQIAAGHGKDALVLKAAAAVEAAYPWVQHRPMI</sequence>
<dbReference type="InterPro" id="IPR023631">
    <property type="entry name" value="Amidase_dom"/>
</dbReference>
<dbReference type="PANTHER" id="PTHR11895">
    <property type="entry name" value="TRANSAMIDASE"/>
    <property type="match status" value="1"/>
</dbReference>
<dbReference type="Proteomes" id="UP000033448">
    <property type="component" value="Unassembled WGS sequence"/>
</dbReference>
<dbReference type="PANTHER" id="PTHR11895:SF7">
    <property type="entry name" value="GLUTAMYL-TRNA(GLN) AMIDOTRANSFERASE SUBUNIT A, MITOCHONDRIAL"/>
    <property type="match status" value="1"/>
</dbReference>
<comment type="caution">
    <text evidence="3">The sequence shown here is derived from an EMBL/GenBank/DDBJ whole genome shotgun (WGS) entry which is preliminary data.</text>
</comment>